<accession>A0ACB9CX36</accession>
<dbReference type="EMBL" id="CM042013">
    <property type="protein sequence ID" value="KAI3738892.1"/>
    <property type="molecule type" value="Genomic_DNA"/>
</dbReference>
<proteinExistence type="predicted"/>
<organism evidence="1 2">
    <name type="scientific">Cichorium intybus</name>
    <name type="common">Chicory</name>
    <dbReference type="NCBI Taxonomy" id="13427"/>
    <lineage>
        <taxon>Eukaryota</taxon>
        <taxon>Viridiplantae</taxon>
        <taxon>Streptophyta</taxon>
        <taxon>Embryophyta</taxon>
        <taxon>Tracheophyta</taxon>
        <taxon>Spermatophyta</taxon>
        <taxon>Magnoliopsida</taxon>
        <taxon>eudicotyledons</taxon>
        <taxon>Gunneridae</taxon>
        <taxon>Pentapetalae</taxon>
        <taxon>asterids</taxon>
        <taxon>campanulids</taxon>
        <taxon>Asterales</taxon>
        <taxon>Asteraceae</taxon>
        <taxon>Cichorioideae</taxon>
        <taxon>Cichorieae</taxon>
        <taxon>Cichoriinae</taxon>
        <taxon>Cichorium</taxon>
    </lineage>
</organism>
<reference evidence="1 2" key="2">
    <citation type="journal article" date="2022" name="Mol. Ecol. Resour.">
        <title>The genomes of chicory, endive, great burdock and yacon provide insights into Asteraceae paleo-polyploidization history and plant inulin production.</title>
        <authorList>
            <person name="Fan W."/>
            <person name="Wang S."/>
            <person name="Wang H."/>
            <person name="Wang A."/>
            <person name="Jiang F."/>
            <person name="Liu H."/>
            <person name="Zhao H."/>
            <person name="Xu D."/>
            <person name="Zhang Y."/>
        </authorList>
    </citation>
    <scope>NUCLEOTIDE SEQUENCE [LARGE SCALE GENOMIC DNA]</scope>
    <source>
        <strain evidence="2">cv. Punajuju</strain>
        <tissue evidence="1">Leaves</tissue>
    </source>
</reference>
<comment type="caution">
    <text evidence="1">The sequence shown here is derived from an EMBL/GenBank/DDBJ whole genome shotgun (WGS) entry which is preliminary data.</text>
</comment>
<protein>
    <submittedName>
        <fullName evidence="1">Uncharacterized protein</fullName>
    </submittedName>
</protein>
<name>A0ACB9CX36_CICIN</name>
<evidence type="ECO:0000313" key="1">
    <source>
        <dbReference type="EMBL" id="KAI3738892.1"/>
    </source>
</evidence>
<sequence length="613" mass="69464">MFFTKPSDSPAPRHLLRLLQLSINNQSLKLTQQTHARVCYLGLHEHPFVLTNLVNAYLSSKNPLKSQKLFDSIELKDVYLWNTLINGFAKNDLHYECFNIFNNMSRSVNSFPDGFTFSTLAKVSGVIEDLPAGEWVHGKSIKLGLLSDPVLANSLMSMYIKCYRVKESRKLFDEMPQRTVSSWNILLSGYINTENSLTNYQVWDFVKYMLTEGLKPNNFTLSNLLPLCKPRSRQFDNGKELHCYAIRNEMNLDIDSGVHIDCCLIDMYSRYGAINLARLIFNQMRLKNIFAWTSMMSGYLQNGKPHEVVLLFCEMQKRDLVKPNEISLLTILQASNILSGLLGVMQIHGFCVKNGFANHTPLCNSLIDMYSKNGHLNNAIKVFERGCLSKDIISWGSMISGYGLHNKGHEAVDLYDKMVKSKVKPDAITIVGVISACSKSGLVEKGLDVYNNWVNISGFDPTVEMCSCVVDLLARSGRVNEALTFIKIMNLEPGPSVWGALVSGFEVHMNYETRVLGYELLIKIEPENASNYVNLSNHYASLKKWELVGDVRRVMKDRSLKKLPGCSWIIVDSQTHSFFVADKSHHASDKIYGILNELIRVIRDPDLDYVTFV</sequence>
<gene>
    <name evidence="1" type="ORF">L2E82_29127</name>
</gene>
<reference evidence="2" key="1">
    <citation type="journal article" date="2022" name="Mol. Ecol. Resour.">
        <title>The genomes of chicory, endive, great burdock and yacon provide insights into Asteraceae palaeo-polyploidization history and plant inulin production.</title>
        <authorList>
            <person name="Fan W."/>
            <person name="Wang S."/>
            <person name="Wang H."/>
            <person name="Wang A."/>
            <person name="Jiang F."/>
            <person name="Liu H."/>
            <person name="Zhao H."/>
            <person name="Xu D."/>
            <person name="Zhang Y."/>
        </authorList>
    </citation>
    <scope>NUCLEOTIDE SEQUENCE [LARGE SCALE GENOMIC DNA]</scope>
    <source>
        <strain evidence="2">cv. Punajuju</strain>
    </source>
</reference>
<keyword evidence="2" id="KW-1185">Reference proteome</keyword>
<evidence type="ECO:0000313" key="2">
    <source>
        <dbReference type="Proteomes" id="UP001055811"/>
    </source>
</evidence>
<dbReference type="Proteomes" id="UP001055811">
    <property type="component" value="Linkage Group LG05"/>
</dbReference>